<evidence type="ECO:0000313" key="1">
    <source>
        <dbReference type="EMBL" id="GAA0147154.1"/>
    </source>
</evidence>
<dbReference type="InterPro" id="IPR034595">
    <property type="entry name" value="NDUFAF8"/>
</dbReference>
<proteinExistence type="predicted"/>
<gene>
    <name evidence="1" type="ORF">LIER_06922</name>
</gene>
<dbReference type="PANTHER" id="PTHR34561:SF1">
    <property type="entry name" value="NADH DEHYDROGENASE [UBIQUINONE] 1 ALPHA SUBCOMPLEX ASSEMBLY FACTOR 8"/>
    <property type="match status" value="1"/>
</dbReference>
<reference evidence="1 2" key="1">
    <citation type="submission" date="2024-01" db="EMBL/GenBank/DDBJ databases">
        <title>The complete chloroplast genome sequence of Lithospermum erythrorhizon: insights into the phylogenetic relationship among Boraginaceae species and the maternal lineages of purple gromwells.</title>
        <authorList>
            <person name="Okada T."/>
            <person name="Watanabe K."/>
        </authorList>
    </citation>
    <scope>NUCLEOTIDE SEQUENCE [LARGE SCALE GENOMIC DNA]</scope>
</reference>
<dbReference type="PANTHER" id="PTHR34561">
    <property type="entry name" value="NADH DEHYDROGENASE [UBIQUINONE] 1 ALPHA SUBCOMPLEX ASSEMBLY FACTOR 8"/>
    <property type="match status" value="1"/>
</dbReference>
<dbReference type="EMBL" id="BAABME010001039">
    <property type="protein sequence ID" value="GAA0147154.1"/>
    <property type="molecule type" value="Genomic_DNA"/>
</dbReference>
<comment type="caution">
    <text evidence="1">The sequence shown here is derived from an EMBL/GenBank/DDBJ whole genome shotgun (WGS) entry which is preliminary data.</text>
</comment>
<evidence type="ECO:0008006" key="3">
    <source>
        <dbReference type="Google" id="ProtNLM"/>
    </source>
</evidence>
<accession>A0AAV3P6L2</accession>
<dbReference type="AlphaFoldDB" id="A0AAV3P6L2"/>
<evidence type="ECO:0000313" key="2">
    <source>
        <dbReference type="Proteomes" id="UP001454036"/>
    </source>
</evidence>
<dbReference type="GO" id="GO:0032981">
    <property type="term" value="P:mitochondrial respiratory chain complex I assembly"/>
    <property type="evidence" value="ECO:0007669"/>
    <property type="project" value="InterPro"/>
</dbReference>
<dbReference type="GO" id="GO:0005739">
    <property type="term" value="C:mitochondrion"/>
    <property type="evidence" value="ECO:0007669"/>
    <property type="project" value="InterPro"/>
</dbReference>
<keyword evidence="2" id="KW-1185">Reference proteome</keyword>
<dbReference type="Proteomes" id="UP001454036">
    <property type="component" value="Unassembled WGS sequence"/>
</dbReference>
<sequence>MKEKVNTASSTSNILRKVLLNCSIQAKAYGNCVAAKIPEVERDMCVKEFSVLRNCLHKVILTEINCI</sequence>
<name>A0AAV3P6L2_LITER</name>
<organism evidence="1 2">
    <name type="scientific">Lithospermum erythrorhizon</name>
    <name type="common">Purple gromwell</name>
    <name type="synonym">Lithospermum officinale var. erythrorhizon</name>
    <dbReference type="NCBI Taxonomy" id="34254"/>
    <lineage>
        <taxon>Eukaryota</taxon>
        <taxon>Viridiplantae</taxon>
        <taxon>Streptophyta</taxon>
        <taxon>Embryophyta</taxon>
        <taxon>Tracheophyta</taxon>
        <taxon>Spermatophyta</taxon>
        <taxon>Magnoliopsida</taxon>
        <taxon>eudicotyledons</taxon>
        <taxon>Gunneridae</taxon>
        <taxon>Pentapetalae</taxon>
        <taxon>asterids</taxon>
        <taxon>lamiids</taxon>
        <taxon>Boraginales</taxon>
        <taxon>Boraginaceae</taxon>
        <taxon>Boraginoideae</taxon>
        <taxon>Lithospermeae</taxon>
        <taxon>Lithospermum</taxon>
    </lineage>
</organism>
<protein>
    <recommendedName>
        <fullName evidence="3">IMS import disulfide relay-system CHCH-CHCH-like Cx9C domain-containing protein</fullName>
    </recommendedName>
</protein>